<name>A0ABT4VAW4_9PSEU</name>
<organism evidence="3 4">
    <name type="scientific">Saccharopolyspora oryzae</name>
    <dbReference type="NCBI Taxonomy" id="2997343"/>
    <lineage>
        <taxon>Bacteria</taxon>
        <taxon>Bacillati</taxon>
        <taxon>Actinomycetota</taxon>
        <taxon>Actinomycetes</taxon>
        <taxon>Pseudonocardiales</taxon>
        <taxon>Pseudonocardiaceae</taxon>
        <taxon>Saccharopolyspora</taxon>
    </lineage>
</organism>
<accession>A0ABT4VAW4</accession>
<keyword evidence="2" id="KW-1133">Transmembrane helix</keyword>
<reference evidence="3 4" key="1">
    <citation type="submission" date="2022-11" db="EMBL/GenBank/DDBJ databases">
        <title>Draft genome sequence of Saccharopolyspora sp. WRP15-2 isolated from rhizosphere soils of wild rice in Thailand.</title>
        <authorList>
            <person name="Duangmal K."/>
            <person name="Kammanee S."/>
            <person name="Muangham S."/>
        </authorList>
    </citation>
    <scope>NUCLEOTIDE SEQUENCE [LARGE SCALE GENOMIC DNA]</scope>
    <source>
        <strain evidence="3 4">WRP15-2</strain>
    </source>
</reference>
<comment type="caution">
    <text evidence="3">The sequence shown here is derived from an EMBL/GenBank/DDBJ whole genome shotgun (WGS) entry which is preliminary data.</text>
</comment>
<dbReference type="RefSeq" id="WP_270954434.1">
    <property type="nucleotide sequence ID" value="NZ_JAQGLA010000146.1"/>
</dbReference>
<gene>
    <name evidence="3" type="ORF">OU415_37190</name>
</gene>
<sequence length="150" mass="16276">MARDADRGGSAGNSGILSRIDKFCWIPVVPMLLLALLVVILFQIYELSLLLLVGALIILGFDLWVNSRNKSAAPRQPRRAPRDDDDFFGDADDRPRREPARRPARQAPQGRPAAARGGAPRGGATRAANPPRGGQGRPQQRPGGRPGVRR</sequence>
<keyword evidence="4" id="KW-1185">Reference proteome</keyword>
<evidence type="ECO:0000256" key="2">
    <source>
        <dbReference type="SAM" id="Phobius"/>
    </source>
</evidence>
<proteinExistence type="predicted"/>
<keyword evidence="2" id="KW-0472">Membrane</keyword>
<evidence type="ECO:0000313" key="4">
    <source>
        <dbReference type="Proteomes" id="UP001210380"/>
    </source>
</evidence>
<dbReference type="EMBL" id="JAQGLA010000146">
    <property type="protein sequence ID" value="MDA3631110.1"/>
    <property type="molecule type" value="Genomic_DNA"/>
</dbReference>
<protein>
    <submittedName>
        <fullName evidence="3">Uncharacterized protein</fullName>
    </submittedName>
</protein>
<evidence type="ECO:0000313" key="3">
    <source>
        <dbReference type="EMBL" id="MDA3631110.1"/>
    </source>
</evidence>
<feature type="compositionally biased region" description="Basic and acidic residues" evidence="1">
    <location>
        <begin position="91"/>
        <end position="101"/>
    </location>
</feature>
<dbReference type="Proteomes" id="UP001210380">
    <property type="component" value="Unassembled WGS sequence"/>
</dbReference>
<feature type="transmembrane region" description="Helical" evidence="2">
    <location>
        <begin position="23"/>
        <end position="42"/>
    </location>
</feature>
<keyword evidence="2" id="KW-0812">Transmembrane</keyword>
<feature type="compositionally biased region" description="Low complexity" evidence="1">
    <location>
        <begin position="105"/>
        <end position="143"/>
    </location>
</feature>
<feature type="transmembrane region" description="Helical" evidence="2">
    <location>
        <begin position="48"/>
        <end position="65"/>
    </location>
</feature>
<evidence type="ECO:0000256" key="1">
    <source>
        <dbReference type="SAM" id="MobiDB-lite"/>
    </source>
</evidence>
<feature type="region of interest" description="Disordered" evidence="1">
    <location>
        <begin position="69"/>
        <end position="150"/>
    </location>
</feature>